<dbReference type="GO" id="GO:0044599">
    <property type="term" value="C:AP-5 adaptor complex"/>
    <property type="evidence" value="ECO:0007669"/>
    <property type="project" value="InterPro"/>
</dbReference>
<feature type="domain" description="AP-5 complex subunit zeta-1 C-terminal TPR" evidence="3">
    <location>
        <begin position="332"/>
        <end position="596"/>
    </location>
</feature>
<dbReference type="EMBL" id="JAATIS010009265">
    <property type="protein sequence ID" value="KAG2455972.1"/>
    <property type="molecule type" value="Genomic_DNA"/>
</dbReference>
<dbReference type="InterPro" id="IPR056857">
    <property type="entry name" value="TPR_AP5Z1_N"/>
</dbReference>
<dbReference type="Proteomes" id="UP000886611">
    <property type="component" value="Unassembled WGS sequence"/>
</dbReference>
<evidence type="ECO:0000259" key="2">
    <source>
        <dbReference type="Pfam" id="PF25153"/>
    </source>
</evidence>
<protein>
    <submittedName>
        <fullName evidence="4">AP5Z1 protein</fullName>
    </submittedName>
</protein>
<reference evidence="4 5" key="1">
    <citation type="journal article" date="2021" name="Cell">
        <title>Tracing the genetic footprints of vertebrate landing in non-teleost ray-finned fishes.</title>
        <authorList>
            <person name="Bi X."/>
            <person name="Wang K."/>
            <person name="Yang L."/>
            <person name="Pan H."/>
            <person name="Jiang H."/>
            <person name="Wei Q."/>
            <person name="Fang M."/>
            <person name="Yu H."/>
            <person name="Zhu C."/>
            <person name="Cai Y."/>
            <person name="He Y."/>
            <person name="Gan X."/>
            <person name="Zeng H."/>
            <person name="Yu D."/>
            <person name="Zhu Y."/>
            <person name="Jiang H."/>
            <person name="Qiu Q."/>
            <person name="Yang H."/>
            <person name="Zhang Y.E."/>
            <person name="Wang W."/>
            <person name="Zhu M."/>
            <person name="He S."/>
            <person name="Zhang G."/>
        </authorList>
    </citation>
    <scope>NUCLEOTIDE SEQUENCE [LARGE SCALE GENOMIC DNA]</scope>
    <source>
        <strain evidence="4">Bchr_013</strain>
    </source>
</reference>
<gene>
    <name evidence="4" type="primary">Ap5z1</name>
    <name evidence="4" type="ORF">GTO96_0007758</name>
</gene>
<sequence length="611" mass="69784">MLMPVWFLIYLTREIQEDELQKFYKRISKLLHCKDYGIETVDSLQRLYLILSATKYTRSLPADILHPLQTLLCYSKSSEQLFTLSSAILRESTQYNLEDITLDDIQDSKTLSYLTTVILAQPVPITEVDGTVAADFFTVLCLGQSYTEDQWMNMHAFSMIRKWLLSYTTEDNSSADSDDRSEIDGSVMSMVSATSTSSRLLPPKERLREKSFEYCHRLIEQSDRSETAAVDSEALYRQLFENVPPELFHDSVFAFEFIQFCRTNVKVLSERVNVFQLSFPNLLKFLAWNSSTLLPEFIDLLPFLITTDKAVEILHTLLDLPCLTAVLDIQVRLNVLHEVLMDMAEYPRIVQCAQVVPILLHVFFNVIAQSTDKMLINQLILVLLERSSLLFDVQNYKTEVQRVFSSQFLVLCRLHPPLIVEQSKELLEFLGATGNIQNKENFFTYVVWAVGEYLSVSYDRRCTVEQITLFFETLEAVLFEITQVRQCTGLHVHNPRVITVLMTTLAKLASRSQDLIPRVSLCLSKMSTFAHKKAASSCYSEDDTEEIVARANELINLLKLPSVAQFVLAPSMDGINPQWHRDTSAALPLVMRTMSAVLQRESGFSPALCPD</sequence>
<comment type="caution">
    <text evidence="4">The sequence shown here is derived from an EMBL/GenBank/DDBJ whole genome shotgun (WGS) entry which is preliminary data.</text>
</comment>
<dbReference type="InterPro" id="IPR055450">
    <property type="entry name" value="AP5Z1_ARM"/>
</dbReference>
<dbReference type="Pfam" id="PF25153">
    <property type="entry name" value="TPR_AP5Z1"/>
    <property type="match status" value="1"/>
</dbReference>
<dbReference type="PANTHER" id="PTHR46488">
    <property type="entry name" value="AP-5 COMPLEX SUBUNIT ZETA-1"/>
    <property type="match status" value="1"/>
</dbReference>
<dbReference type="InterPro" id="IPR056856">
    <property type="entry name" value="TPR_AP5Z1_C"/>
</dbReference>
<proteinExistence type="predicted"/>
<dbReference type="InterPro" id="IPR028222">
    <property type="entry name" value="AP5Z1"/>
</dbReference>
<evidence type="ECO:0000313" key="4">
    <source>
        <dbReference type="EMBL" id="KAG2455972.1"/>
    </source>
</evidence>
<organism evidence="4 5">
    <name type="scientific">Polypterus senegalus</name>
    <name type="common">Senegal bichir</name>
    <dbReference type="NCBI Taxonomy" id="55291"/>
    <lineage>
        <taxon>Eukaryota</taxon>
        <taxon>Metazoa</taxon>
        <taxon>Chordata</taxon>
        <taxon>Craniata</taxon>
        <taxon>Vertebrata</taxon>
        <taxon>Euteleostomi</taxon>
        <taxon>Actinopterygii</taxon>
        <taxon>Polypteriformes</taxon>
        <taxon>Polypteridae</taxon>
        <taxon>Polypterus</taxon>
    </lineage>
</organism>
<dbReference type="AlphaFoldDB" id="A0A8X7WW89"/>
<evidence type="ECO:0000259" key="1">
    <source>
        <dbReference type="Pfam" id="PF14764"/>
    </source>
</evidence>
<feature type="domain" description="AP-5 complex subunit zeta-1 ARM repeats" evidence="1">
    <location>
        <begin position="225"/>
        <end position="284"/>
    </location>
</feature>
<dbReference type="Pfam" id="PF14764">
    <property type="entry name" value="SPG48"/>
    <property type="match status" value="1"/>
</dbReference>
<feature type="domain" description="AP-5 complex subunit zeta-1 N-terminal TPR" evidence="2">
    <location>
        <begin position="121"/>
        <end position="193"/>
    </location>
</feature>
<evidence type="ECO:0000313" key="5">
    <source>
        <dbReference type="Proteomes" id="UP000886611"/>
    </source>
</evidence>
<dbReference type="PANTHER" id="PTHR46488:SF1">
    <property type="entry name" value="AP-5 COMPLEX SUBUNIT ZETA-1"/>
    <property type="match status" value="1"/>
</dbReference>
<accession>A0A8X7WW89</accession>
<feature type="non-terminal residue" evidence="4">
    <location>
        <position position="611"/>
    </location>
</feature>
<evidence type="ECO:0000259" key="3">
    <source>
        <dbReference type="Pfam" id="PF25154"/>
    </source>
</evidence>
<keyword evidence="5" id="KW-1185">Reference proteome</keyword>
<name>A0A8X7WW89_POLSE</name>
<feature type="non-terminal residue" evidence="4">
    <location>
        <position position="1"/>
    </location>
</feature>
<dbReference type="Pfam" id="PF25154">
    <property type="entry name" value="TPR_AP5Z1_C"/>
    <property type="match status" value="1"/>
</dbReference>